<keyword evidence="2" id="KW-1133">Transmembrane helix</keyword>
<evidence type="ECO:0000313" key="3">
    <source>
        <dbReference type="EMBL" id="CAH1415906.1"/>
    </source>
</evidence>
<dbReference type="Gene3D" id="3.40.50.720">
    <property type="entry name" value="NAD(P)-binding Rossmann-like Domain"/>
    <property type="match status" value="1"/>
</dbReference>
<gene>
    <name evidence="3" type="ORF">LVIROSA_LOCUS3715</name>
</gene>
<dbReference type="GO" id="GO:0045703">
    <property type="term" value="F:ketoreductase activity"/>
    <property type="evidence" value="ECO:0007669"/>
    <property type="project" value="TreeGrafter"/>
</dbReference>
<dbReference type="Proteomes" id="UP001157418">
    <property type="component" value="Unassembled WGS sequence"/>
</dbReference>
<dbReference type="EMBL" id="CAKMRJ010000002">
    <property type="protein sequence ID" value="CAH1415906.1"/>
    <property type="molecule type" value="Genomic_DNA"/>
</dbReference>
<dbReference type="SUPFAM" id="SSF51735">
    <property type="entry name" value="NAD(P)-binding Rossmann-fold domains"/>
    <property type="match status" value="1"/>
</dbReference>
<dbReference type="AlphaFoldDB" id="A0AAU9LRH1"/>
<keyword evidence="4" id="KW-1185">Reference proteome</keyword>
<reference evidence="3 4" key="1">
    <citation type="submission" date="2022-01" db="EMBL/GenBank/DDBJ databases">
        <authorList>
            <person name="Xiong W."/>
            <person name="Schranz E."/>
        </authorList>
    </citation>
    <scope>NUCLEOTIDE SEQUENCE [LARGE SCALE GENOMIC DNA]</scope>
</reference>
<dbReference type="PANTHER" id="PTHR43899:SF26">
    <property type="entry name" value="ENOYL-(ACYL CARRIER) REDUCTASE"/>
    <property type="match status" value="1"/>
</dbReference>
<sequence length="166" mass="19094">MYNRLKKNINEINICKDIIALFFVLGFLSIFKLITTLIKWVFIIFFQPPKNLKNNGSWAIITGEIGGIGKAFAFQLAQKGLHLILVSRNLSKLKYVFDEIVSVHPNTKIKIFTMDFSGKNMVVGVREMQKVIYVGLTYLAARFFHEVEEEVWMNVMKVNVIDTSLD</sequence>
<keyword evidence="2" id="KW-0812">Transmembrane</keyword>
<keyword evidence="1" id="KW-0560">Oxidoreductase</keyword>
<dbReference type="Pfam" id="PF00106">
    <property type="entry name" value="adh_short"/>
    <property type="match status" value="1"/>
</dbReference>
<dbReference type="InterPro" id="IPR002347">
    <property type="entry name" value="SDR_fam"/>
</dbReference>
<evidence type="ECO:0000256" key="1">
    <source>
        <dbReference type="ARBA" id="ARBA00023002"/>
    </source>
</evidence>
<name>A0AAU9LRH1_9ASTR</name>
<dbReference type="GO" id="GO:0005783">
    <property type="term" value="C:endoplasmic reticulum"/>
    <property type="evidence" value="ECO:0007669"/>
    <property type="project" value="TreeGrafter"/>
</dbReference>
<organism evidence="3 4">
    <name type="scientific">Lactuca virosa</name>
    <dbReference type="NCBI Taxonomy" id="75947"/>
    <lineage>
        <taxon>Eukaryota</taxon>
        <taxon>Viridiplantae</taxon>
        <taxon>Streptophyta</taxon>
        <taxon>Embryophyta</taxon>
        <taxon>Tracheophyta</taxon>
        <taxon>Spermatophyta</taxon>
        <taxon>Magnoliopsida</taxon>
        <taxon>eudicotyledons</taxon>
        <taxon>Gunneridae</taxon>
        <taxon>Pentapetalae</taxon>
        <taxon>asterids</taxon>
        <taxon>campanulids</taxon>
        <taxon>Asterales</taxon>
        <taxon>Asteraceae</taxon>
        <taxon>Cichorioideae</taxon>
        <taxon>Cichorieae</taxon>
        <taxon>Lactucinae</taxon>
        <taxon>Lactuca</taxon>
    </lineage>
</organism>
<dbReference type="PANTHER" id="PTHR43899">
    <property type="entry name" value="RH59310P"/>
    <property type="match status" value="1"/>
</dbReference>
<dbReference type="InterPro" id="IPR036291">
    <property type="entry name" value="NAD(P)-bd_dom_sf"/>
</dbReference>
<protein>
    <submittedName>
        <fullName evidence="3">Uncharacterized protein</fullName>
    </submittedName>
</protein>
<comment type="caution">
    <text evidence="3">The sequence shown here is derived from an EMBL/GenBank/DDBJ whole genome shotgun (WGS) entry which is preliminary data.</text>
</comment>
<proteinExistence type="predicted"/>
<keyword evidence="2" id="KW-0472">Membrane</keyword>
<feature type="transmembrane region" description="Helical" evidence="2">
    <location>
        <begin position="21"/>
        <end position="46"/>
    </location>
</feature>
<evidence type="ECO:0000256" key="2">
    <source>
        <dbReference type="SAM" id="Phobius"/>
    </source>
</evidence>
<evidence type="ECO:0000313" key="4">
    <source>
        <dbReference type="Proteomes" id="UP001157418"/>
    </source>
</evidence>
<accession>A0AAU9LRH1</accession>
<dbReference type="InterPro" id="IPR051019">
    <property type="entry name" value="VLCFA-Steroid_DH"/>
</dbReference>